<gene>
    <name evidence="1" type="ORF">UFOPK3401_00439</name>
</gene>
<evidence type="ECO:0000313" key="1">
    <source>
        <dbReference type="EMBL" id="CAB4864441.1"/>
    </source>
</evidence>
<organism evidence="1">
    <name type="scientific">freshwater metagenome</name>
    <dbReference type="NCBI Taxonomy" id="449393"/>
    <lineage>
        <taxon>unclassified sequences</taxon>
        <taxon>metagenomes</taxon>
        <taxon>ecological metagenomes</taxon>
    </lineage>
</organism>
<protein>
    <submittedName>
        <fullName evidence="1">Unannotated protein</fullName>
    </submittedName>
</protein>
<proteinExistence type="predicted"/>
<sequence length="150" mass="15732">MPRRSLLGIFLAGTVLVGCGQSGVPVVAPTPAGVALSQCTALIKALPVKLAGQSKRSALPPSSFTTAWGTDPITLRCGVGKPDAFDAQSQLLRINNTDWFVQAGSAATTFTLVNRLAYVEITVPQSYSPQADVITDLSGTIDKNVEFPRS</sequence>
<dbReference type="AlphaFoldDB" id="A0A6J7D2T0"/>
<dbReference type="EMBL" id="CAFBLM010000013">
    <property type="protein sequence ID" value="CAB4864441.1"/>
    <property type="molecule type" value="Genomic_DNA"/>
</dbReference>
<dbReference type="PROSITE" id="PS51257">
    <property type="entry name" value="PROKAR_LIPOPROTEIN"/>
    <property type="match status" value="1"/>
</dbReference>
<dbReference type="InterPro" id="IPR021903">
    <property type="entry name" value="DUF3515"/>
</dbReference>
<dbReference type="Pfam" id="PF12028">
    <property type="entry name" value="DUF3515"/>
    <property type="match status" value="1"/>
</dbReference>
<accession>A0A6J7D2T0</accession>
<name>A0A6J7D2T0_9ZZZZ</name>
<reference evidence="1" key="1">
    <citation type="submission" date="2020-05" db="EMBL/GenBank/DDBJ databases">
        <authorList>
            <person name="Chiriac C."/>
            <person name="Salcher M."/>
            <person name="Ghai R."/>
            <person name="Kavagutti S V."/>
        </authorList>
    </citation>
    <scope>NUCLEOTIDE SEQUENCE</scope>
</reference>